<dbReference type="AlphaFoldDB" id="A0A7V2F656"/>
<dbReference type="GO" id="GO:0003677">
    <property type="term" value="F:DNA binding"/>
    <property type="evidence" value="ECO:0007669"/>
    <property type="project" value="UniProtKB-KW"/>
</dbReference>
<feature type="domain" description="HTH luxR-type" evidence="6">
    <location>
        <begin position="144"/>
        <end position="209"/>
    </location>
</feature>
<dbReference type="EMBL" id="DSGB01000005">
    <property type="protein sequence ID" value="HER96051.1"/>
    <property type="molecule type" value="Genomic_DNA"/>
</dbReference>
<dbReference type="InterPro" id="IPR000792">
    <property type="entry name" value="Tscrpt_reg_LuxR_C"/>
</dbReference>
<dbReference type="Pfam" id="PF00196">
    <property type="entry name" value="GerE"/>
    <property type="match status" value="1"/>
</dbReference>
<dbReference type="PRINTS" id="PR00038">
    <property type="entry name" value="HTHLUXR"/>
</dbReference>
<evidence type="ECO:0000259" key="7">
    <source>
        <dbReference type="PROSITE" id="PS50110"/>
    </source>
</evidence>
<dbReference type="SMART" id="SM00421">
    <property type="entry name" value="HTH_LUXR"/>
    <property type="match status" value="1"/>
</dbReference>
<keyword evidence="4" id="KW-0804">Transcription</keyword>
<dbReference type="PANTHER" id="PTHR43214:SF24">
    <property type="entry name" value="TRANSCRIPTIONAL REGULATORY PROTEIN NARL-RELATED"/>
    <property type="match status" value="1"/>
</dbReference>
<dbReference type="PANTHER" id="PTHR43214">
    <property type="entry name" value="TWO-COMPONENT RESPONSE REGULATOR"/>
    <property type="match status" value="1"/>
</dbReference>
<gene>
    <name evidence="8" type="ORF">ENO59_05985</name>
</gene>
<dbReference type="InterPro" id="IPR058245">
    <property type="entry name" value="NreC/VraR/RcsB-like_REC"/>
</dbReference>
<dbReference type="CDD" id="cd17535">
    <property type="entry name" value="REC_NarL-like"/>
    <property type="match status" value="1"/>
</dbReference>
<dbReference type="SMART" id="SM00448">
    <property type="entry name" value="REC"/>
    <property type="match status" value="1"/>
</dbReference>
<reference evidence="8" key="1">
    <citation type="journal article" date="2020" name="mSystems">
        <title>Genome- and Community-Level Interaction Insights into Carbon Utilization and Element Cycling Functions of Hydrothermarchaeota in Hydrothermal Sediment.</title>
        <authorList>
            <person name="Zhou Z."/>
            <person name="Liu Y."/>
            <person name="Xu W."/>
            <person name="Pan J."/>
            <person name="Luo Z.H."/>
            <person name="Li M."/>
        </authorList>
    </citation>
    <scope>NUCLEOTIDE SEQUENCE [LARGE SCALE GENOMIC DNA]</scope>
    <source>
        <strain evidence="8">SpSt-143</strain>
    </source>
</reference>
<evidence type="ECO:0000256" key="2">
    <source>
        <dbReference type="ARBA" id="ARBA00023015"/>
    </source>
</evidence>
<dbReference type="PROSITE" id="PS00622">
    <property type="entry name" value="HTH_LUXR_1"/>
    <property type="match status" value="1"/>
</dbReference>
<dbReference type="InterPro" id="IPR001789">
    <property type="entry name" value="Sig_transdc_resp-reg_receiver"/>
</dbReference>
<dbReference type="GO" id="GO:0006355">
    <property type="term" value="P:regulation of DNA-templated transcription"/>
    <property type="evidence" value="ECO:0007669"/>
    <property type="project" value="InterPro"/>
</dbReference>
<keyword evidence="3" id="KW-0238">DNA-binding</keyword>
<dbReference type="Gene3D" id="3.40.50.2300">
    <property type="match status" value="1"/>
</dbReference>
<dbReference type="SUPFAM" id="SSF46894">
    <property type="entry name" value="C-terminal effector domain of the bipartite response regulators"/>
    <property type="match status" value="1"/>
</dbReference>
<dbReference type="InterPro" id="IPR011006">
    <property type="entry name" value="CheY-like_superfamily"/>
</dbReference>
<dbReference type="SUPFAM" id="SSF52172">
    <property type="entry name" value="CheY-like"/>
    <property type="match status" value="1"/>
</dbReference>
<keyword evidence="2" id="KW-0805">Transcription regulation</keyword>
<dbReference type="CDD" id="cd06170">
    <property type="entry name" value="LuxR_C_like"/>
    <property type="match status" value="1"/>
</dbReference>
<keyword evidence="1 5" id="KW-0597">Phosphoprotein</keyword>
<dbReference type="PROSITE" id="PS50110">
    <property type="entry name" value="RESPONSE_REGULATORY"/>
    <property type="match status" value="1"/>
</dbReference>
<dbReference type="GO" id="GO:0000160">
    <property type="term" value="P:phosphorelay signal transduction system"/>
    <property type="evidence" value="ECO:0007669"/>
    <property type="project" value="InterPro"/>
</dbReference>
<protein>
    <submittedName>
        <fullName evidence="8">Response regulator transcription factor</fullName>
    </submittedName>
</protein>
<evidence type="ECO:0000256" key="5">
    <source>
        <dbReference type="PROSITE-ProRule" id="PRU00169"/>
    </source>
</evidence>
<evidence type="ECO:0000313" key="8">
    <source>
        <dbReference type="EMBL" id="HER96051.1"/>
    </source>
</evidence>
<organism evidence="8">
    <name type="scientific">Rhodothermus marinus</name>
    <name type="common">Rhodothermus obamensis</name>
    <dbReference type="NCBI Taxonomy" id="29549"/>
    <lineage>
        <taxon>Bacteria</taxon>
        <taxon>Pseudomonadati</taxon>
        <taxon>Rhodothermota</taxon>
        <taxon>Rhodothermia</taxon>
        <taxon>Rhodothermales</taxon>
        <taxon>Rhodothermaceae</taxon>
        <taxon>Rhodothermus</taxon>
    </lineage>
</organism>
<feature type="modified residue" description="4-aspartylphosphate" evidence="5">
    <location>
        <position position="54"/>
    </location>
</feature>
<evidence type="ECO:0000256" key="4">
    <source>
        <dbReference type="ARBA" id="ARBA00023163"/>
    </source>
</evidence>
<dbReference type="InterPro" id="IPR039420">
    <property type="entry name" value="WalR-like"/>
</dbReference>
<evidence type="ECO:0000256" key="1">
    <source>
        <dbReference type="ARBA" id="ARBA00022553"/>
    </source>
</evidence>
<accession>A0A7V2F656</accession>
<evidence type="ECO:0000259" key="6">
    <source>
        <dbReference type="PROSITE" id="PS50043"/>
    </source>
</evidence>
<name>A0A7V2F656_RHOMR</name>
<dbReference type="PROSITE" id="PS50043">
    <property type="entry name" value="HTH_LUXR_2"/>
    <property type="match status" value="1"/>
</dbReference>
<sequence length="215" mass="24015">MIRVALVDDEAVVRQTVTLLLQETGTFELTGCYTNAHEALAGLRQSPPDVALIDIGLPDGSGLTLIQTLRPELPSTEFLILTIFDDDHHILEAIMAGASGYLLKGDLLEQLPWAIQTIRSGGSWMSASIARRILTLFQQRLRAPQATIPELRPREREILHLLTQGLSNSEIAEQLHISPETVRTHIRHIYQKLQVRNRTEAVARLFLPTQNHPNG</sequence>
<proteinExistence type="predicted"/>
<dbReference type="InterPro" id="IPR016032">
    <property type="entry name" value="Sig_transdc_resp-reg_C-effctor"/>
</dbReference>
<dbReference type="Pfam" id="PF00072">
    <property type="entry name" value="Response_reg"/>
    <property type="match status" value="1"/>
</dbReference>
<feature type="domain" description="Response regulatory" evidence="7">
    <location>
        <begin position="3"/>
        <end position="119"/>
    </location>
</feature>
<evidence type="ECO:0000256" key="3">
    <source>
        <dbReference type="ARBA" id="ARBA00023125"/>
    </source>
</evidence>
<comment type="caution">
    <text evidence="8">The sequence shown here is derived from an EMBL/GenBank/DDBJ whole genome shotgun (WGS) entry which is preliminary data.</text>
</comment>